<reference evidence="1" key="1">
    <citation type="submission" date="2014-11" db="EMBL/GenBank/DDBJ databases">
        <authorList>
            <person name="Amaro Gonzalez C."/>
        </authorList>
    </citation>
    <scope>NUCLEOTIDE SEQUENCE</scope>
</reference>
<accession>A0A0E9SRS7</accession>
<proteinExistence type="predicted"/>
<name>A0A0E9SRS7_ANGAN</name>
<evidence type="ECO:0000313" key="1">
    <source>
        <dbReference type="EMBL" id="JAH44016.1"/>
    </source>
</evidence>
<organism evidence="1">
    <name type="scientific">Anguilla anguilla</name>
    <name type="common">European freshwater eel</name>
    <name type="synonym">Muraena anguilla</name>
    <dbReference type="NCBI Taxonomy" id="7936"/>
    <lineage>
        <taxon>Eukaryota</taxon>
        <taxon>Metazoa</taxon>
        <taxon>Chordata</taxon>
        <taxon>Craniata</taxon>
        <taxon>Vertebrata</taxon>
        <taxon>Euteleostomi</taxon>
        <taxon>Actinopterygii</taxon>
        <taxon>Neopterygii</taxon>
        <taxon>Teleostei</taxon>
        <taxon>Anguilliformes</taxon>
        <taxon>Anguillidae</taxon>
        <taxon>Anguilla</taxon>
    </lineage>
</organism>
<sequence length="22" mass="2016">MCCLALTPLSAGHEGGGSPSAG</sequence>
<protein>
    <submittedName>
        <fullName evidence="1">Uncharacterized protein</fullName>
    </submittedName>
</protein>
<dbReference type="AlphaFoldDB" id="A0A0E9SRS7"/>
<reference evidence="1" key="2">
    <citation type="journal article" date="2015" name="Fish Shellfish Immunol.">
        <title>Early steps in the European eel (Anguilla anguilla)-Vibrio vulnificus interaction in the gills: Role of the RtxA13 toxin.</title>
        <authorList>
            <person name="Callol A."/>
            <person name="Pajuelo D."/>
            <person name="Ebbesson L."/>
            <person name="Teles M."/>
            <person name="MacKenzie S."/>
            <person name="Amaro C."/>
        </authorList>
    </citation>
    <scope>NUCLEOTIDE SEQUENCE</scope>
</reference>
<dbReference type="EMBL" id="GBXM01064561">
    <property type="protein sequence ID" value="JAH44016.1"/>
    <property type="molecule type" value="Transcribed_RNA"/>
</dbReference>